<keyword evidence="1" id="KW-0436">Ligase</keyword>
<dbReference type="GO" id="GO:0016874">
    <property type="term" value="F:ligase activity"/>
    <property type="evidence" value="ECO:0007669"/>
    <property type="project" value="UniProtKB-KW"/>
</dbReference>
<comment type="caution">
    <text evidence="1">The sequence shown here is derived from an EMBL/GenBank/DDBJ whole genome shotgun (WGS) entry which is preliminary data.</text>
</comment>
<reference evidence="1 2" key="1">
    <citation type="submission" date="2019-04" db="EMBL/GenBank/DDBJ databases">
        <title>Annotation for the trematode Fasciola gigantica.</title>
        <authorList>
            <person name="Choi Y.-J."/>
        </authorList>
    </citation>
    <scope>NUCLEOTIDE SEQUENCE [LARGE SCALE GENOMIC DNA]</scope>
    <source>
        <strain evidence="1">Uganda_cow_1</strain>
    </source>
</reference>
<gene>
    <name evidence="1" type="ORF">FGIG_12450</name>
</gene>
<dbReference type="AlphaFoldDB" id="A0A504YFZ3"/>
<sequence length="165" mass="18396">LPIRPSNTIRNRIVDIEVSWLHAPLEDQSSALLDLVAGGQITPLLCHLIGLPLIQVTLDRLYSIHELQTALKPDPKEGCILDKCAFECMNNKDLLPLLVNSDGWPSDGQKGVWGTYDNCTPAEQLLTIDSVKSPNETTYSIGNIDRQAKTFAQALRLTTMEDWVW</sequence>
<evidence type="ECO:0000313" key="2">
    <source>
        <dbReference type="Proteomes" id="UP000316759"/>
    </source>
</evidence>
<feature type="non-terminal residue" evidence="1">
    <location>
        <position position="1"/>
    </location>
</feature>
<evidence type="ECO:0000313" key="1">
    <source>
        <dbReference type="EMBL" id="TPP56860.1"/>
    </source>
</evidence>
<dbReference type="Proteomes" id="UP000316759">
    <property type="component" value="Unassembled WGS sequence"/>
</dbReference>
<protein>
    <submittedName>
        <fullName evidence="1">Putative sumo ligase</fullName>
    </submittedName>
</protein>
<keyword evidence="2" id="KW-1185">Reference proteome</keyword>
<proteinExistence type="predicted"/>
<dbReference type="EMBL" id="SUNJ01013997">
    <property type="protein sequence ID" value="TPP56860.1"/>
    <property type="molecule type" value="Genomic_DNA"/>
</dbReference>
<accession>A0A504YFZ3</accession>
<name>A0A504YFZ3_FASGI</name>
<dbReference type="STRING" id="46835.A0A504YFZ3"/>
<organism evidence="1 2">
    <name type="scientific">Fasciola gigantica</name>
    <name type="common">Giant liver fluke</name>
    <dbReference type="NCBI Taxonomy" id="46835"/>
    <lineage>
        <taxon>Eukaryota</taxon>
        <taxon>Metazoa</taxon>
        <taxon>Spiralia</taxon>
        <taxon>Lophotrochozoa</taxon>
        <taxon>Platyhelminthes</taxon>
        <taxon>Trematoda</taxon>
        <taxon>Digenea</taxon>
        <taxon>Plagiorchiida</taxon>
        <taxon>Echinostomata</taxon>
        <taxon>Echinostomatoidea</taxon>
        <taxon>Fasciolidae</taxon>
        <taxon>Fasciola</taxon>
    </lineage>
</organism>
<dbReference type="OrthoDB" id="6287158at2759"/>